<gene>
    <name evidence="3" type="ORF">D1114_11160</name>
</gene>
<dbReference type="AlphaFoldDB" id="A0AAX1UKX7"/>
<dbReference type="PANTHER" id="PTHR48081">
    <property type="entry name" value="AB HYDROLASE SUPERFAMILY PROTEIN C4A8.06C"/>
    <property type="match status" value="1"/>
</dbReference>
<evidence type="ECO:0000256" key="1">
    <source>
        <dbReference type="ARBA" id="ARBA00022801"/>
    </source>
</evidence>
<dbReference type="InterPro" id="IPR050300">
    <property type="entry name" value="GDXG_lipolytic_enzyme"/>
</dbReference>
<dbReference type="InterPro" id="IPR029058">
    <property type="entry name" value="AB_hydrolase_fold"/>
</dbReference>
<sequence length="284" mass="30496">MSSNGRAKDVSLREREEASRAYANGDFIEGAETYPPRWKVAAKTFRAGLGSRARLDLAYGPDPRQRFDLFLPEDRPRGLAIFFHGGYWMAFGRETWSHLAQGPLALGWAVAMPSYRLAPAARIAEMVEDAACATAAAAREVAGPVVLTGHSAGGHLAARLACAEAPVAPDLAARLLRCVPISPLSELEPLIPTAMNDTLRLDPAEAAAESPARAARRPSTAVTVHVGGQERPAFLWQARLLSEAWSCPWHVEPGRHHFDVIDALADPSSRLVADLLGSGAVSRP</sequence>
<reference evidence="3 4" key="1">
    <citation type="submission" date="2018-08" db="EMBL/GenBank/DDBJ databases">
        <title>Draft genome sequence of Rhodobacter sphaeroides FY.</title>
        <authorList>
            <person name="Rayyan A."/>
            <person name="Meyer T.E."/>
            <person name="Kyndt J.A."/>
        </authorList>
    </citation>
    <scope>NUCLEOTIDE SEQUENCE [LARGE SCALE GENOMIC DNA]</scope>
    <source>
        <strain evidence="3 4">FY</strain>
    </source>
</reference>
<proteinExistence type="predicted"/>
<dbReference type="EMBL" id="QWGP01000010">
    <property type="protein sequence ID" value="RHZ94986.1"/>
    <property type="molecule type" value="Genomic_DNA"/>
</dbReference>
<dbReference type="RefSeq" id="WP_119000195.1">
    <property type="nucleotide sequence ID" value="NZ_QWGP01000010.1"/>
</dbReference>
<evidence type="ECO:0000313" key="3">
    <source>
        <dbReference type="EMBL" id="RHZ94986.1"/>
    </source>
</evidence>
<evidence type="ECO:0000313" key="4">
    <source>
        <dbReference type="Proteomes" id="UP000266305"/>
    </source>
</evidence>
<dbReference type="SUPFAM" id="SSF53474">
    <property type="entry name" value="alpha/beta-Hydrolases"/>
    <property type="match status" value="1"/>
</dbReference>
<dbReference type="Pfam" id="PF07859">
    <property type="entry name" value="Abhydrolase_3"/>
    <property type="match status" value="1"/>
</dbReference>
<organism evidence="3 4">
    <name type="scientific">Cereibacter sphaeroides</name>
    <name type="common">Rhodobacter sphaeroides</name>
    <dbReference type="NCBI Taxonomy" id="1063"/>
    <lineage>
        <taxon>Bacteria</taxon>
        <taxon>Pseudomonadati</taxon>
        <taxon>Pseudomonadota</taxon>
        <taxon>Alphaproteobacteria</taxon>
        <taxon>Rhodobacterales</taxon>
        <taxon>Paracoccaceae</taxon>
        <taxon>Cereibacter</taxon>
    </lineage>
</organism>
<dbReference type="PANTHER" id="PTHR48081:SF33">
    <property type="entry name" value="KYNURENINE FORMAMIDASE"/>
    <property type="match status" value="1"/>
</dbReference>
<feature type="domain" description="Alpha/beta hydrolase fold-3" evidence="2">
    <location>
        <begin position="81"/>
        <end position="186"/>
    </location>
</feature>
<evidence type="ECO:0000259" key="2">
    <source>
        <dbReference type="Pfam" id="PF07859"/>
    </source>
</evidence>
<dbReference type="Proteomes" id="UP000266305">
    <property type="component" value="Unassembled WGS sequence"/>
</dbReference>
<comment type="caution">
    <text evidence="3">The sequence shown here is derived from an EMBL/GenBank/DDBJ whole genome shotgun (WGS) entry which is preliminary data.</text>
</comment>
<accession>A0AAX1UKX7</accession>
<name>A0AAX1UKX7_CERSP</name>
<protein>
    <submittedName>
        <fullName evidence="3">Alpha/beta hydrolase</fullName>
    </submittedName>
</protein>
<dbReference type="Gene3D" id="3.40.50.1820">
    <property type="entry name" value="alpha/beta hydrolase"/>
    <property type="match status" value="1"/>
</dbReference>
<keyword evidence="1 3" id="KW-0378">Hydrolase</keyword>
<dbReference type="GO" id="GO:0016787">
    <property type="term" value="F:hydrolase activity"/>
    <property type="evidence" value="ECO:0007669"/>
    <property type="project" value="UniProtKB-KW"/>
</dbReference>
<dbReference type="InterPro" id="IPR013094">
    <property type="entry name" value="AB_hydrolase_3"/>
</dbReference>